<evidence type="ECO:0000313" key="1">
    <source>
        <dbReference type="EMBL" id="KAA3479883.1"/>
    </source>
</evidence>
<sequence>MQRPKKKARSDGPPYGDCGRCHLGECWRRIEACLKCGSLEHRIRECPSRADQVQASTSGPTQP</sequence>
<dbReference type="EMBL" id="SMMG02000003">
    <property type="protein sequence ID" value="KAA3479883.1"/>
    <property type="molecule type" value="Genomic_DNA"/>
</dbReference>
<dbReference type="AlphaFoldDB" id="A0A5B6WEP8"/>
<reference evidence="1" key="1">
    <citation type="submission" date="2019-08" db="EMBL/GenBank/DDBJ databases">
        <authorList>
            <person name="Liu F."/>
        </authorList>
    </citation>
    <scope>NUCLEOTIDE SEQUENCE [LARGE SCALE GENOMIC DNA]</scope>
    <source>
        <strain evidence="1">PA1801</strain>
        <tissue evidence="1">Leaf</tissue>
    </source>
</reference>
<organism evidence="1 2">
    <name type="scientific">Gossypium australe</name>
    <dbReference type="NCBI Taxonomy" id="47621"/>
    <lineage>
        <taxon>Eukaryota</taxon>
        <taxon>Viridiplantae</taxon>
        <taxon>Streptophyta</taxon>
        <taxon>Embryophyta</taxon>
        <taxon>Tracheophyta</taxon>
        <taxon>Spermatophyta</taxon>
        <taxon>Magnoliopsida</taxon>
        <taxon>eudicotyledons</taxon>
        <taxon>Gunneridae</taxon>
        <taxon>Pentapetalae</taxon>
        <taxon>rosids</taxon>
        <taxon>malvids</taxon>
        <taxon>Malvales</taxon>
        <taxon>Malvaceae</taxon>
        <taxon>Malvoideae</taxon>
        <taxon>Gossypium</taxon>
    </lineage>
</organism>
<accession>A0A5B6WEP8</accession>
<gene>
    <name evidence="1" type="ORF">EPI10_020360</name>
</gene>
<name>A0A5B6WEP8_9ROSI</name>
<dbReference type="OrthoDB" id="1750356at2759"/>
<keyword evidence="2" id="KW-1185">Reference proteome</keyword>
<proteinExistence type="predicted"/>
<protein>
    <submittedName>
        <fullName evidence="1">Wiskott-Aldrich syndrome protein family member 2-like</fullName>
    </submittedName>
</protein>
<comment type="caution">
    <text evidence="1">The sequence shown here is derived from an EMBL/GenBank/DDBJ whole genome shotgun (WGS) entry which is preliminary data.</text>
</comment>
<dbReference type="Proteomes" id="UP000325315">
    <property type="component" value="Unassembled WGS sequence"/>
</dbReference>
<evidence type="ECO:0000313" key="2">
    <source>
        <dbReference type="Proteomes" id="UP000325315"/>
    </source>
</evidence>